<organism evidence="2 3">
    <name type="scientific">Solea senegalensis</name>
    <name type="common">Senegalese sole</name>
    <dbReference type="NCBI Taxonomy" id="28829"/>
    <lineage>
        <taxon>Eukaryota</taxon>
        <taxon>Metazoa</taxon>
        <taxon>Chordata</taxon>
        <taxon>Craniata</taxon>
        <taxon>Vertebrata</taxon>
        <taxon>Euteleostomi</taxon>
        <taxon>Actinopterygii</taxon>
        <taxon>Neopterygii</taxon>
        <taxon>Teleostei</taxon>
        <taxon>Neoteleostei</taxon>
        <taxon>Acanthomorphata</taxon>
        <taxon>Carangaria</taxon>
        <taxon>Pleuronectiformes</taxon>
        <taxon>Pleuronectoidei</taxon>
        <taxon>Soleidae</taxon>
        <taxon>Solea</taxon>
    </lineage>
</organism>
<keyword evidence="3" id="KW-1185">Reference proteome</keyword>
<dbReference type="Proteomes" id="UP000693946">
    <property type="component" value="Linkage Group LG16"/>
</dbReference>
<gene>
    <name evidence="2" type="ORF">JOB18_036341</name>
</gene>
<feature type="compositionally biased region" description="Gly residues" evidence="1">
    <location>
        <begin position="64"/>
        <end position="76"/>
    </location>
</feature>
<name>A0AAV6S255_SOLSE</name>
<accession>A0AAV6S255</accession>
<dbReference type="AlphaFoldDB" id="A0AAV6S255"/>
<comment type="caution">
    <text evidence="2">The sequence shown here is derived from an EMBL/GenBank/DDBJ whole genome shotgun (WGS) entry which is preliminary data.</text>
</comment>
<proteinExistence type="predicted"/>
<protein>
    <submittedName>
        <fullName evidence="2">Uncharacterized protein</fullName>
    </submittedName>
</protein>
<evidence type="ECO:0000313" key="3">
    <source>
        <dbReference type="Proteomes" id="UP000693946"/>
    </source>
</evidence>
<evidence type="ECO:0000256" key="1">
    <source>
        <dbReference type="SAM" id="MobiDB-lite"/>
    </source>
</evidence>
<dbReference type="EMBL" id="JAGKHQ010000008">
    <property type="protein sequence ID" value="KAG7510943.1"/>
    <property type="molecule type" value="Genomic_DNA"/>
</dbReference>
<feature type="region of interest" description="Disordered" evidence="1">
    <location>
        <begin position="58"/>
        <end position="79"/>
    </location>
</feature>
<sequence length="214" mass="23349">MRARLISCQHGPEWAVWSFCRRVSHFLAPHCGLLSCSWLQLNGLFDGPPEAFHRAPCHRTTWPGRGGAGGSGAGRRGAGRATQHLAVQSLLTELSPVSEGETETTVGGLQLAREELFSDSWLVNWSLLPNPKVLGLERRDPAQRKDTVAAAAAAAAVSVHAALHRQMGSVFSSQRERCHETSEAEVSCLSGHRERFTEVLRGEVWQPGPQEDRG</sequence>
<evidence type="ECO:0000313" key="2">
    <source>
        <dbReference type="EMBL" id="KAG7510943.1"/>
    </source>
</evidence>
<reference evidence="2 3" key="1">
    <citation type="journal article" date="2021" name="Sci. Rep.">
        <title>Chromosome anchoring in Senegalese sole (Solea senegalensis) reveals sex-associated markers and genome rearrangements in flatfish.</title>
        <authorList>
            <person name="Guerrero-Cozar I."/>
            <person name="Gomez-Garrido J."/>
            <person name="Berbel C."/>
            <person name="Martinez-Blanch J.F."/>
            <person name="Alioto T."/>
            <person name="Claros M.G."/>
            <person name="Gagnaire P.A."/>
            <person name="Manchado M."/>
        </authorList>
    </citation>
    <scope>NUCLEOTIDE SEQUENCE [LARGE SCALE GENOMIC DNA]</scope>
    <source>
        <strain evidence="2">Sse05_10M</strain>
    </source>
</reference>